<gene>
    <name evidence="1" type="ORF">AVEN_237034_1</name>
</gene>
<keyword evidence="2" id="KW-1185">Reference proteome</keyword>
<comment type="caution">
    <text evidence="1">The sequence shown here is derived from an EMBL/GenBank/DDBJ whole genome shotgun (WGS) entry which is preliminary data.</text>
</comment>
<dbReference type="OrthoDB" id="8034171at2759"/>
<dbReference type="EMBL" id="BGPR01012621">
    <property type="protein sequence ID" value="GBN56911.1"/>
    <property type="molecule type" value="Genomic_DNA"/>
</dbReference>
<reference evidence="1 2" key="1">
    <citation type="journal article" date="2019" name="Sci. Rep.">
        <title>Orb-weaving spider Araneus ventricosus genome elucidates the spidroin gene catalogue.</title>
        <authorList>
            <person name="Kono N."/>
            <person name="Nakamura H."/>
            <person name="Ohtoshi R."/>
            <person name="Moran D.A.P."/>
            <person name="Shinohara A."/>
            <person name="Yoshida Y."/>
            <person name="Fujiwara M."/>
            <person name="Mori M."/>
            <person name="Tomita M."/>
            <person name="Arakawa K."/>
        </authorList>
    </citation>
    <scope>NUCLEOTIDE SEQUENCE [LARGE SCALE GENOMIC DNA]</scope>
</reference>
<dbReference type="Proteomes" id="UP000499080">
    <property type="component" value="Unassembled WGS sequence"/>
</dbReference>
<proteinExistence type="predicted"/>
<protein>
    <submittedName>
        <fullName evidence="1">Uncharacterized protein</fullName>
    </submittedName>
</protein>
<evidence type="ECO:0000313" key="2">
    <source>
        <dbReference type="Proteomes" id="UP000499080"/>
    </source>
</evidence>
<sequence length="92" mass="9863">MLRSQDITPEILQQGNGSAEFNVSLSDLKSEDAVDQLAKEAITKGADQLAKEVITKGADQLAKEAITKGDPFLLPKSLSYLKCEIKSAAQSI</sequence>
<name>A0A4Y2Q074_ARAVE</name>
<organism evidence="1 2">
    <name type="scientific">Araneus ventricosus</name>
    <name type="common">Orbweaver spider</name>
    <name type="synonym">Epeira ventricosa</name>
    <dbReference type="NCBI Taxonomy" id="182803"/>
    <lineage>
        <taxon>Eukaryota</taxon>
        <taxon>Metazoa</taxon>
        <taxon>Ecdysozoa</taxon>
        <taxon>Arthropoda</taxon>
        <taxon>Chelicerata</taxon>
        <taxon>Arachnida</taxon>
        <taxon>Araneae</taxon>
        <taxon>Araneomorphae</taxon>
        <taxon>Entelegynae</taxon>
        <taxon>Araneoidea</taxon>
        <taxon>Araneidae</taxon>
        <taxon>Araneus</taxon>
    </lineage>
</organism>
<evidence type="ECO:0000313" key="1">
    <source>
        <dbReference type="EMBL" id="GBN56911.1"/>
    </source>
</evidence>
<accession>A0A4Y2Q074</accession>
<dbReference type="AlphaFoldDB" id="A0A4Y2Q074"/>